<protein>
    <recommendedName>
        <fullName evidence="4">NAD(P)-binding domain-containing protein</fullName>
    </recommendedName>
</protein>
<name>A0ABR3W6K7_9PEZI</name>
<organism evidence="5 6">
    <name type="scientific">Diaporthe australafricana</name>
    <dbReference type="NCBI Taxonomy" id="127596"/>
    <lineage>
        <taxon>Eukaryota</taxon>
        <taxon>Fungi</taxon>
        <taxon>Dikarya</taxon>
        <taxon>Ascomycota</taxon>
        <taxon>Pezizomycotina</taxon>
        <taxon>Sordariomycetes</taxon>
        <taxon>Sordariomycetidae</taxon>
        <taxon>Diaporthales</taxon>
        <taxon>Diaporthaceae</taxon>
        <taxon>Diaporthe</taxon>
    </lineage>
</organism>
<keyword evidence="3" id="KW-0560">Oxidoreductase</keyword>
<dbReference type="PANTHER" id="PTHR47706:SF1">
    <property type="entry name" value="CIPA-LIKE, PUTATIVE (AFU_ORTHOLOGUE AFUA_1G12460)-RELATED"/>
    <property type="match status" value="1"/>
</dbReference>
<dbReference type="InterPro" id="IPR051609">
    <property type="entry name" value="NmrA/Isoflavone_reductase-like"/>
</dbReference>
<dbReference type="InterPro" id="IPR016040">
    <property type="entry name" value="NAD(P)-bd_dom"/>
</dbReference>
<dbReference type="Gene3D" id="3.40.50.720">
    <property type="entry name" value="NAD(P)-binding Rossmann-like Domain"/>
    <property type="match status" value="1"/>
</dbReference>
<accession>A0ABR3W6K7</accession>
<reference evidence="5 6" key="1">
    <citation type="journal article" date="2024" name="IMA Fungus">
        <title>IMA Genome - F19 : A genome assembly and annotation guide to empower mycologists, including annotated draft genome sequences of Ceratocystis pirilliformis, Diaporthe australafricana, Fusarium ophioides, Paecilomyces lecythidis, and Sporothrix stenoceras.</title>
        <authorList>
            <person name="Aylward J."/>
            <person name="Wilson A.M."/>
            <person name="Visagie C.M."/>
            <person name="Spraker J."/>
            <person name="Barnes I."/>
            <person name="Buitendag C."/>
            <person name="Ceriani C."/>
            <person name="Del Mar Angel L."/>
            <person name="du Plessis D."/>
            <person name="Fuchs T."/>
            <person name="Gasser K."/>
            <person name="Kramer D."/>
            <person name="Li W."/>
            <person name="Munsamy K."/>
            <person name="Piso A."/>
            <person name="Price J.L."/>
            <person name="Sonnekus B."/>
            <person name="Thomas C."/>
            <person name="van der Nest A."/>
            <person name="van Dijk A."/>
            <person name="van Heerden A."/>
            <person name="van Vuuren N."/>
            <person name="Yilmaz N."/>
            <person name="Duong T.A."/>
            <person name="van der Merwe N.A."/>
            <person name="Wingfield M.J."/>
            <person name="Wingfield B.D."/>
        </authorList>
    </citation>
    <scope>NUCLEOTIDE SEQUENCE [LARGE SCALE GENOMIC DNA]</scope>
    <source>
        <strain evidence="5 6">CMW 18300</strain>
    </source>
</reference>
<evidence type="ECO:0000256" key="1">
    <source>
        <dbReference type="ARBA" id="ARBA00005725"/>
    </source>
</evidence>
<sequence length="305" mass="33073">MVQKVQNVAVAGGRGNIGAPVVANLLAHGFDVTILVRKSSDTSSFPTSAKVKKVDFESTDDLTKALAGQDAFVDCTLVQDDTPKRLIDAALAAGVYRYIPSDWSVDPLNNAANSLPVFSKRVERDNYLYEKCQSSGGKLTWTIVANGPFLDWNLRTGFMGIDLFNKRAELMDGGDNRVVWTTLDSVGKAVAGVMEHPEETHNRPVYVHSVVKSCHEMLKHAQTALGADGWQVINVNAEGANNKALADLQSGKFDMATFGTMIRYANAKPEMSAPWVKSDNGLLRVPAMMDDELEGLIQKISGVVA</sequence>
<proteinExistence type="inferred from homology"/>
<keyword evidence="6" id="KW-1185">Reference proteome</keyword>
<dbReference type="Proteomes" id="UP001583177">
    <property type="component" value="Unassembled WGS sequence"/>
</dbReference>
<dbReference type="PANTHER" id="PTHR47706">
    <property type="entry name" value="NMRA-LIKE FAMILY PROTEIN"/>
    <property type="match status" value="1"/>
</dbReference>
<dbReference type="InterPro" id="IPR036291">
    <property type="entry name" value="NAD(P)-bd_dom_sf"/>
</dbReference>
<comment type="similarity">
    <text evidence="1">Belongs to the NmrA-type oxidoreductase family. Isoflavone reductase subfamily.</text>
</comment>
<dbReference type="SUPFAM" id="SSF51735">
    <property type="entry name" value="NAD(P)-binding Rossmann-fold domains"/>
    <property type="match status" value="1"/>
</dbReference>
<evidence type="ECO:0000256" key="2">
    <source>
        <dbReference type="ARBA" id="ARBA00022857"/>
    </source>
</evidence>
<dbReference type="CDD" id="cd05259">
    <property type="entry name" value="PCBER_SDR_a"/>
    <property type="match status" value="1"/>
</dbReference>
<dbReference type="InterPro" id="IPR045312">
    <property type="entry name" value="PCBER-like"/>
</dbReference>
<evidence type="ECO:0000313" key="5">
    <source>
        <dbReference type="EMBL" id="KAL1854392.1"/>
    </source>
</evidence>
<comment type="caution">
    <text evidence="5">The sequence shown here is derived from an EMBL/GenBank/DDBJ whole genome shotgun (WGS) entry which is preliminary data.</text>
</comment>
<evidence type="ECO:0000313" key="6">
    <source>
        <dbReference type="Proteomes" id="UP001583177"/>
    </source>
</evidence>
<evidence type="ECO:0000259" key="4">
    <source>
        <dbReference type="Pfam" id="PF13460"/>
    </source>
</evidence>
<dbReference type="EMBL" id="JAWRVE010000140">
    <property type="protein sequence ID" value="KAL1854392.1"/>
    <property type="molecule type" value="Genomic_DNA"/>
</dbReference>
<evidence type="ECO:0000256" key="3">
    <source>
        <dbReference type="ARBA" id="ARBA00023002"/>
    </source>
</evidence>
<gene>
    <name evidence="5" type="ORF">Daus18300_011491</name>
</gene>
<feature type="domain" description="NAD(P)-binding" evidence="4">
    <location>
        <begin position="12"/>
        <end position="157"/>
    </location>
</feature>
<keyword evidence="2" id="KW-0521">NADP</keyword>
<dbReference type="Pfam" id="PF13460">
    <property type="entry name" value="NAD_binding_10"/>
    <property type="match status" value="1"/>
</dbReference>